<evidence type="ECO:0000313" key="2">
    <source>
        <dbReference type="EMBL" id="TNN50209.1"/>
    </source>
</evidence>
<keyword evidence="3" id="KW-1185">Reference proteome</keyword>
<comment type="caution">
    <text evidence="2">The sequence shown here is derived from an EMBL/GenBank/DDBJ whole genome shotgun (WGS) entry which is preliminary data.</text>
</comment>
<feature type="region of interest" description="Disordered" evidence="1">
    <location>
        <begin position="1"/>
        <end position="47"/>
    </location>
</feature>
<dbReference type="Proteomes" id="UP000314294">
    <property type="component" value="Unassembled WGS sequence"/>
</dbReference>
<evidence type="ECO:0000256" key="1">
    <source>
        <dbReference type="SAM" id="MobiDB-lite"/>
    </source>
</evidence>
<protein>
    <submittedName>
        <fullName evidence="2">Uncharacterized protein</fullName>
    </submittedName>
</protein>
<feature type="compositionally biased region" description="Pro residues" evidence="1">
    <location>
        <begin position="22"/>
        <end position="31"/>
    </location>
</feature>
<name>A0A4Z2G9N5_9TELE</name>
<evidence type="ECO:0000313" key="3">
    <source>
        <dbReference type="Proteomes" id="UP000314294"/>
    </source>
</evidence>
<organism evidence="2 3">
    <name type="scientific">Liparis tanakae</name>
    <name type="common">Tanaka's snailfish</name>
    <dbReference type="NCBI Taxonomy" id="230148"/>
    <lineage>
        <taxon>Eukaryota</taxon>
        <taxon>Metazoa</taxon>
        <taxon>Chordata</taxon>
        <taxon>Craniata</taxon>
        <taxon>Vertebrata</taxon>
        <taxon>Euteleostomi</taxon>
        <taxon>Actinopterygii</taxon>
        <taxon>Neopterygii</taxon>
        <taxon>Teleostei</taxon>
        <taxon>Neoteleostei</taxon>
        <taxon>Acanthomorphata</taxon>
        <taxon>Eupercaria</taxon>
        <taxon>Perciformes</taxon>
        <taxon>Cottioidei</taxon>
        <taxon>Cottales</taxon>
        <taxon>Liparidae</taxon>
        <taxon>Liparis</taxon>
    </lineage>
</organism>
<dbReference type="AlphaFoldDB" id="A0A4Z2G9N5"/>
<accession>A0A4Z2G9N5</accession>
<reference evidence="2 3" key="1">
    <citation type="submission" date="2019-03" db="EMBL/GenBank/DDBJ databases">
        <title>First draft genome of Liparis tanakae, snailfish: a comprehensive survey of snailfish specific genes.</title>
        <authorList>
            <person name="Kim W."/>
            <person name="Song I."/>
            <person name="Jeong J.-H."/>
            <person name="Kim D."/>
            <person name="Kim S."/>
            <person name="Ryu S."/>
            <person name="Song J.Y."/>
            <person name="Lee S.K."/>
        </authorList>
    </citation>
    <scope>NUCLEOTIDE SEQUENCE [LARGE SCALE GENOMIC DNA]</scope>
    <source>
        <tissue evidence="2">Muscle</tissue>
    </source>
</reference>
<proteinExistence type="predicted"/>
<gene>
    <name evidence="2" type="ORF">EYF80_039581</name>
</gene>
<sequence>MSVHSGMEMGWQKPCSGIEMPRSPPPPPPYCPLTRRSPAFRNSADSRKVSPARRSLWTYQKGGWDAEAALLDTPSTPYANKGFIVLKRSDGLRTDVGFRSLGIKEHQGVPLGKQMELVGGFCVEDLAGVASCWLSF</sequence>
<dbReference type="EMBL" id="SRLO01000627">
    <property type="protein sequence ID" value="TNN50209.1"/>
    <property type="molecule type" value="Genomic_DNA"/>
</dbReference>